<dbReference type="SUPFAM" id="SSF51735">
    <property type="entry name" value="NAD(P)-binding Rossmann-fold domains"/>
    <property type="match status" value="1"/>
</dbReference>
<dbReference type="Gene3D" id="3.90.25.10">
    <property type="entry name" value="UDP-galactose 4-epimerase, domain 1"/>
    <property type="match status" value="1"/>
</dbReference>
<evidence type="ECO:0000313" key="2">
    <source>
        <dbReference type="EMBL" id="MBB5105142.1"/>
    </source>
</evidence>
<dbReference type="Pfam" id="PF05368">
    <property type="entry name" value="NmrA"/>
    <property type="match status" value="1"/>
</dbReference>
<dbReference type="RefSeq" id="WP_150513652.1">
    <property type="nucleotide sequence ID" value="NZ_BMSQ01000002.1"/>
</dbReference>
<evidence type="ECO:0000313" key="4">
    <source>
        <dbReference type="Proteomes" id="UP000326505"/>
    </source>
</evidence>
<gene>
    <name evidence="3" type="ORF">CP982_32160</name>
    <name evidence="2" type="ORF">FHS40_004235</name>
</gene>
<dbReference type="PANTHER" id="PTHR43162:SF1">
    <property type="entry name" value="PRESTALK A DIFFERENTIATION PROTEIN A"/>
    <property type="match status" value="1"/>
</dbReference>
<dbReference type="EMBL" id="JACHJD010000006">
    <property type="protein sequence ID" value="MBB5105142.1"/>
    <property type="molecule type" value="Genomic_DNA"/>
</dbReference>
<dbReference type="InterPro" id="IPR008030">
    <property type="entry name" value="NmrA-like"/>
</dbReference>
<dbReference type="AlphaFoldDB" id="A0A5P2XHK4"/>
<dbReference type="InterPro" id="IPR051604">
    <property type="entry name" value="Ergot_Alk_Oxidoreductase"/>
</dbReference>
<sequence>MTTNAQHTTDDPATGTALTVLVTGATGRTGSRVAQAARAAGHTVRAASRSGEVRFDWNERSTWDHALHGADAASLAYLPDVGAPGAADAVGALARRAAELGVRHLVLLSARGEDQAHATERALADSGVARWTVVRASWFMQNFSEGPLVEGLRAGELVFPAGEVLEPFVDVRDIADVVVAVLAAGERYAGRIIEVSGARPLSFRDAVAELAAASGRPLAYVPVGAREYGASLTEFGVPESEVEFLIELFETNLDGRNAHVSDGVREVLGREPREFSDFVREAVEAGAWKD</sequence>
<evidence type="ECO:0000313" key="5">
    <source>
        <dbReference type="Proteomes" id="UP000549009"/>
    </source>
</evidence>
<dbReference type="OrthoDB" id="3250520at2"/>
<proteinExistence type="predicted"/>
<dbReference type="EMBL" id="CP023690">
    <property type="protein sequence ID" value="QEV62789.1"/>
    <property type="molecule type" value="Genomic_DNA"/>
</dbReference>
<evidence type="ECO:0000313" key="3">
    <source>
        <dbReference type="EMBL" id="QEV62789.1"/>
    </source>
</evidence>
<dbReference type="Proteomes" id="UP000326505">
    <property type="component" value="Chromosome"/>
</dbReference>
<dbReference type="Proteomes" id="UP000549009">
    <property type="component" value="Unassembled WGS sequence"/>
</dbReference>
<reference evidence="3 4" key="1">
    <citation type="submission" date="2017-09" db="EMBL/GenBank/DDBJ databases">
        <authorList>
            <person name="Lee N."/>
            <person name="Cho B.-K."/>
        </authorList>
    </citation>
    <scope>NUCLEOTIDE SEQUENCE [LARGE SCALE GENOMIC DNA]</scope>
    <source>
        <strain evidence="3 4">ATCC 27465</strain>
    </source>
</reference>
<dbReference type="Gene3D" id="3.40.50.720">
    <property type="entry name" value="NAD(P)-binding Rossmann-like Domain"/>
    <property type="match status" value="1"/>
</dbReference>
<dbReference type="PANTHER" id="PTHR43162">
    <property type="match status" value="1"/>
</dbReference>
<name>A0A5P2XHK4_STRST</name>
<evidence type="ECO:0000259" key="1">
    <source>
        <dbReference type="Pfam" id="PF05368"/>
    </source>
</evidence>
<keyword evidence="5" id="KW-1185">Reference proteome</keyword>
<dbReference type="InterPro" id="IPR036291">
    <property type="entry name" value="NAD(P)-bd_dom_sf"/>
</dbReference>
<feature type="domain" description="NmrA-like" evidence="1">
    <location>
        <begin position="19"/>
        <end position="254"/>
    </location>
</feature>
<protein>
    <submittedName>
        <fullName evidence="3">NmrA family transcriptional regulator</fullName>
    </submittedName>
    <submittedName>
        <fullName evidence="2">Uncharacterized protein YbjT (DUF2867 family)</fullName>
    </submittedName>
</protein>
<reference evidence="2 5" key="2">
    <citation type="submission" date="2020-08" db="EMBL/GenBank/DDBJ databases">
        <title>Genomic Encyclopedia of Type Strains, Phase III (KMG-III): the genomes of soil and plant-associated and newly described type strains.</title>
        <authorList>
            <person name="Whitman W."/>
        </authorList>
    </citation>
    <scope>NUCLEOTIDE SEQUENCE [LARGE SCALE GENOMIC DNA]</scope>
    <source>
        <strain evidence="2 5">CECT 3146</strain>
    </source>
</reference>
<dbReference type="KEGG" id="sspb:CP982_32160"/>
<organism evidence="3 4">
    <name type="scientific">Streptomyces spectabilis</name>
    <dbReference type="NCBI Taxonomy" id="68270"/>
    <lineage>
        <taxon>Bacteria</taxon>
        <taxon>Bacillati</taxon>
        <taxon>Actinomycetota</taxon>
        <taxon>Actinomycetes</taxon>
        <taxon>Kitasatosporales</taxon>
        <taxon>Streptomycetaceae</taxon>
        <taxon>Streptomyces</taxon>
    </lineage>
</organism>
<accession>A0A5P2XHK4</accession>